<gene>
    <name evidence="1" type="ORF">CTRU02_205347</name>
</gene>
<comment type="caution">
    <text evidence="1">The sequence shown here is derived from an EMBL/GenBank/DDBJ whole genome shotgun (WGS) entry which is preliminary data.</text>
</comment>
<reference evidence="1 2" key="1">
    <citation type="journal article" date="2020" name="Phytopathology">
        <title>Genome Sequence Resources of Colletotrichum truncatum, C. plurivorum, C. musicola, and C. sojae: Four Species Pathogenic to Soybean (Glycine max).</title>
        <authorList>
            <person name="Rogerio F."/>
            <person name="Boufleur T.R."/>
            <person name="Ciampi-Guillardi M."/>
            <person name="Sukno S.A."/>
            <person name="Thon M.R."/>
            <person name="Massola Junior N.S."/>
            <person name="Baroncelli R."/>
        </authorList>
    </citation>
    <scope>NUCLEOTIDE SEQUENCE [LARGE SCALE GENOMIC DNA]</scope>
    <source>
        <strain evidence="1 2">CMES1059</strain>
    </source>
</reference>
<evidence type="ECO:0000313" key="1">
    <source>
        <dbReference type="EMBL" id="KAL0938737.1"/>
    </source>
</evidence>
<name>A0ACC3Z3Q7_COLTU</name>
<protein>
    <submittedName>
        <fullName evidence="1">IBR domain-containing protein</fullName>
    </submittedName>
</protein>
<dbReference type="EMBL" id="VUJX02000003">
    <property type="protein sequence ID" value="KAL0938737.1"/>
    <property type="molecule type" value="Genomic_DNA"/>
</dbReference>
<sequence length="773" mass="88402">MSTSTATIVGMEAATSMHTRLEGYDGFYSDSFLTLQDFEVRKKPVNSSIKVKVDAVPEPPARSAPPVPPAGVSAPETNVTDASNDTTDDVDWEKYNPPAALTSAPNVTSEILLEVLQTSIDNIKARIAEDNKRRQLEEELRIREAEELASKEAEGKAKEPYLPIIVLPEEAEASACQSKENDDDIKLFPAFKNNGEGSSSPGLIVLPIRPKKRSRFALTRILQKMSEKEGVKPSSSRNLFRFGGDSSKTSIETPSDENKTSQSKQNHSPDVECVSCLDDFAPKETVKVVCHSYCHDCFERLIATACQNEQQWPPKCCLNDIPFRTILRYVSKDLGKTYKERSDEWKIPIGDRLYCSQPDCSLWIKPDQVNPGLRVARCTNGHWSCTICRGPQHDNSNCPQDRDMALTNALAEEEGWQHCSQCQALVEHREACQHMTCRCGHQFCYVCGRKWRSCSCTMDQLTAIKAGAATRREQRRQRELDAEADLRDALRQIEEFEREEALKAELLRQEMERQEEERRQRELEERVRLESLRRHEVEIKYQELRELLDQLHDLQEVMVRYQHDKEVEISAHEASTSTAELLAKQEAELVALEEKVTQKMAAKEQTLASEYGRRVLEEKNTEDTYLRQLESFFADKPSSEERINELMRNFRKRMDKGWRAWSKWRDDELARYSLKVEEERTIREEVMYSIKQRHEENVEESKKETTRRQAAELQWVTLVVAERARLLAEMETTELDDGAESFFSLSDEGDTTEETSAGAAAASSSSQEVTRES</sequence>
<keyword evidence="2" id="KW-1185">Reference proteome</keyword>
<accession>A0ACC3Z3Q7</accession>
<dbReference type="Proteomes" id="UP000805649">
    <property type="component" value="Unassembled WGS sequence"/>
</dbReference>
<evidence type="ECO:0000313" key="2">
    <source>
        <dbReference type="Proteomes" id="UP000805649"/>
    </source>
</evidence>
<proteinExistence type="predicted"/>
<organism evidence="1 2">
    <name type="scientific">Colletotrichum truncatum</name>
    <name type="common">Anthracnose fungus</name>
    <name type="synonym">Colletotrichum capsici</name>
    <dbReference type="NCBI Taxonomy" id="5467"/>
    <lineage>
        <taxon>Eukaryota</taxon>
        <taxon>Fungi</taxon>
        <taxon>Dikarya</taxon>
        <taxon>Ascomycota</taxon>
        <taxon>Pezizomycotina</taxon>
        <taxon>Sordariomycetes</taxon>
        <taxon>Hypocreomycetidae</taxon>
        <taxon>Glomerellales</taxon>
        <taxon>Glomerellaceae</taxon>
        <taxon>Colletotrichum</taxon>
        <taxon>Colletotrichum truncatum species complex</taxon>
    </lineage>
</organism>